<sequence length="65" mass="7390">MKLFTSISILSIILFLACSGISGEESIHFSSPQKKQLNKSDVDSVRFFYNGSHRIKRGQRSIKRT</sequence>
<protein>
    <recommendedName>
        <fullName evidence="3">Lipoprotein</fullName>
    </recommendedName>
</protein>
<dbReference type="EMBL" id="FOKV01000004">
    <property type="protein sequence ID" value="SFC41992.1"/>
    <property type="molecule type" value="Genomic_DNA"/>
</dbReference>
<organism evidence="1 2">
    <name type="scientific">Zunongwangia mangrovi</name>
    <dbReference type="NCBI Taxonomy" id="1334022"/>
    <lineage>
        <taxon>Bacteria</taxon>
        <taxon>Pseudomonadati</taxon>
        <taxon>Bacteroidota</taxon>
        <taxon>Flavobacteriia</taxon>
        <taxon>Flavobacteriales</taxon>
        <taxon>Flavobacteriaceae</taxon>
        <taxon>Zunongwangia</taxon>
    </lineage>
</organism>
<keyword evidence="2" id="KW-1185">Reference proteome</keyword>
<evidence type="ECO:0000313" key="1">
    <source>
        <dbReference type="EMBL" id="SFC41992.1"/>
    </source>
</evidence>
<dbReference type="Proteomes" id="UP000199438">
    <property type="component" value="Unassembled WGS sequence"/>
</dbReference>
<dbReference type="PROSITE" id="PS51257">
    <property type="entry name" value="PROKAR_LIPOPROTEIN"/>
    <property type="match status" value="1"/>
</dbReference>
<dbReference type="OrthoDB" id="1454377at2"/>
<proteinExistence type="predicted"/>
<dbReference type="RefSeq" id="WP_092542587.1">
    <property type="nucleotide sequence ID" value="NZ_FOKV01000004.1"/>
</dbReference>
<name>A0A1I1J1V2_9FLAO</name>
<accession>A0A1I1J1V2</accession>
<evidence type="ECO:0008006" key="3">
    <source>
        <dbReference type="Google" id="ProtNLM"/>
    </source>
</evidence>
<dbReference type="STRING" id="1334022.SAMN04487907_104127"/>
<reference evidence="2" key="1">
    <citation type="submission" date="2016-10" db="EMBL/GenBank/DDBJ databases">
        <authorList>
            <person name="Varghese N."/>
            <person name="Submissions S."/>
        </authorList>
    </citation>
    <scope>NUCLEOTIDE SEQUENCE [LARGE SCALE GENOMIC DNA]</scope>
    <source>
        <strain evidence="2">DSM 24499</strain>
    </source>
</reference>
<evidence type="ECO:0000313" key="2">
    <source>
        <dbReference type="Proteomes" id="UP000199438"/>
    </source>
</evidence>
<dbReference type="AlphaFoldDB" id="A0A1I1J1V2"/>
<gene>
    <name evidence="1" type="ORF">SAMN04487907_104127</name>
</gene>